<dbReference type="PROSITE" id="PS51219">
    <property type="entry name" value="DPCK"/>
    <property type="match status" value="1"/>
</dbReference>
<evidence type="ECO:0000256" key="6">
    <source>
        <dbReference type="ARBA" id="ARBA00022840"/>
    </source>
</evidence>
<evidence type="ECO:0000256" key="8">
    <source>
        <dbReference type="HAMAP-Rule" id="MF_00376"/>
    </source>
</evidence>
<comment type="function">
    <text evidence="8">Catalyzes the phosphorylation of the 3'-hydroxyl group of dephosphocoenzyme A to form coenzyme A.</text>
</comment>
<evidence type="ECO:0000256" key="1">
    <source>
        <dbReference type="ARBA" id="ARBA00009018"/>
    </source>
</evidence>
<evidence type="ECO:0000313" key="10">
    <source>
        <dbReference type="EMBL" id="HFX13639.1"/>
    </source>
</evidence>
<dbReference type="PANTHER" id="PTHR10695">
    <property type="entry name" value="DEPHOSPHO-COA KINASE-RELATED"/>
    <property type="match status" value="1"/>
</dbReference>
<keyword evidence="4 8" id="KW-0547">Nucleotide-binding</keyword>
<protein>
    <recommendedName>
        <fullName evidence="8 9">Dephospho-CoA kinase</fullName>
        <ecNumber evidence="8 9">2.7.1.24</ecNumber>
    </recommendedName>
    <alternativeName>
        <fullName evidence="8">Dephosphocoenzyme A kinase</fullName>
    </alternativeName>
</protein>
<dbReference type="GO" id="GO:0004140">
    <property type="term" value="F:dephospho-CoA kinase activity"/>
    <property type="evidence" value="ECO:0007669"/>
    <property type="project" value="UniProtKB-UniRule"/>
</dbReference>
<dbReference type="EC" id="2.7.1.24" evidence="8 9"/>
<dbReference type="AlphaFoldDB" id="A0A7C3RK86"/>
<dbReference type="Pfam" id="PF01121">
    <property type="entry name" value="CoaE"/>
    <property type="match status" value="1"/>
</dbReference>
<evidence type="ECO:0000256" key="2">
    <source>
        <dbReference type="ARBA" id="ARBA00022490"/>
    </source>
</evidence>
<dbReference type="NCBIfam" id="TIGR00152">
    <property type="entry name" value="dephospho-CoA kinase"/>
    <property type="match status" value="1"/>
</dbReference>
<keyword evidence="7 8" id="KW-0173">Coenzyme A biosynthesis</keyword>
<dbReference type="InterPro" id="IPR001977">
    <property type="entry name" value="Depp_CoAkinase"/>
</dbReference>
<keyword evidence="2 8" id="KW-0963">Cytoplasm</keyword>
<evidence type="ECO:0000256" key="3">
    <source>
        <dbReference type="ARBA" id="ARBA00022679"/>
    </source>
</evidence>
<dbReference type="HAMAP" id="MF_00376">
    <property type="entry name" value="Dephospho_CoA_kinase"/>
    <property type="match status" value="1"/>
</dbReference>
<keyword evidence="6 8" id="KW-0067">ATP-binding</keyword>
<dbReference type="Gene3D" id="3.40.50.300">
    <property type="entry name" value="P-loop containing nucleotide triphosphate hydrolases"/>
    <property type="match status" value="1"/>
</dbReference>
<comment type="catalytic activity">
    <reaction evidence="8">
        <text>3'-dephospho-CoA + ATP = ADP + CoA + H(+)</text>
        <dbReference type="Rhea" id="RHEA:18245"/>
        <dbReference type="ChEBI" id="CHEBI:15378"/>
        <dbReference type="ChEBI" id="CHEBI:30616"/>
        <dbReference type="ChEBI" id="CHEBI:57287"/>
        <dbReference type="ChEBI" id="CHEBI:57328"/>
        <dbReference type="ChEBI" id="CHEBI:456216"/>
        <dbReference type="EC" id="2.7.1.24"/>
    </reaction>
</comment>
<comment type="subcellular location">
    <subcellularLocation>
        <location evidence="8">Cytoplasm</location>
    </subcellularLocation>
</comment>
<dbReference type="UniPathway" id="UPA00241">
    <property type="reaction ID" value="UER00356"/>
</dbReference>
<dbReference type="GO" id="GO:0005524">
    <property type="term" value="F:ATP binding"/>
    <property type="evidence" value="ECO:0007669"/>
    <property type="project" value="UniProtKB-UniRule"/>
</dbReference>
<evidence type="ECO:0000256" key="5">
    <source>
        <dbReference type="ARBA" id="ARBA00022777"/>
    </source>
</evidence>
<comment type="similarity">
    <text evidence="1 8">Belongs to the CoaE family.</text>
</comment>
<keyword evidence="3 8" id="KW-0808">Transferase</keyword>
<organism evidence="10">
    <name type="scientific">Dictyoglomus thermophilum</name>
    <dbReference type="NCBI Taxonomy" id="14"/>
    <lineage>
        <taxon>Bacteria</taxon>
        <taxon>Pseudomonadati</taxon>
        <taxon>Dictyoglomota</taxon>
        <taxon>Dictyoglomia</taxon>
        <taxon>Dictyoglomales</taxon>
        <taxon>Dictyoglomaceae</taxon>
        <taxon>Dictyoglomus</taxon>
    </lineage>
</organism>
<keyword evidence="5 8" id="KW-0418">Kinase</keyword>
<dbReference type="PANTHER" id="PTHR10695:SF46">
    <property type="entry name" value="BIFUNCTIONAL COENZYME A SYNTHASE-RELATED"/>
    <property type="match status" value="1"/>
</dbReference>
<reference evidence="10" key="1">
    <citation type="journal article" date="2020" name="mSystems">
        <title>Genome- and Community-Level Interaction Insights into Carbon Utilization and Element Cycling Functions of Hydrothermarchaeota in Hydrothermal Sediment.</title>
        <authorList>
            <person name="Zhou Z."/>
            <person name="Liu Y."/>
            <person name="Xu W."/>
            <person name="Pan J."/>
            <person name="Luo Z.H."/>
            <person name="Li M."/>
        </authorList>
    </citation>
    <scope>NUCLEOTIDE SEQUENCE [LARGE SCALE GENOMIC DNA]</scope>
    <source>
        <strain evidence="10">SpSt-81</strain>
    </source>
</reference>
<evidence type="ECO:0000256" key="7">
    <source>
        <dbReference type="ARBA" id="ARBA00022993"/>
    </source>
</evidence>
<gene>
    <name evidence="8" type="primary">coaE</name>
    <name evidence="10" type="ORF">ENW00_05715</name>
</gene>
<dbReference type="GO" id="GO:0015937">
    <property type="term" value="P:coenzyme A biosynthetic process"/>
    <property type="evidence" value="ECO:0007669"/>
    <property type="project" value="UniProtKB-UniRule"/>
</dbReference>
<dbReference type="CDD" id="cd02022">
    <property type="entry name" value="DPCK"/>
    <property type="match status" value="1"/>
</dbReference>
<dbReference type="EMBL" id="DTIN01000015">
    <property type="protein sequence ID" value="HFX13639.1"/>
    <property type="molecule type" value="Genomic_DNA"/>
</dbReference>
<feature type="binding site" evidence="8">
    <location>
        <begin position="12"/>
        <end position="17"/>
    </location>
    <ligand>
        <name>ATP</name>
        <dbReference type="ChEBI" id="CHEBI:30616"/>
    </ligand>
</feature>
<dbReference type="SUPFAM" id="SSF52540">
    <property type="entry name" value="P-loop containing nucleoside triphosphate hydrolases"/>
    <property type="match status" value="1"/>
</dbReference>
<dbReference type="FunFam" id="3.40.50.300:FF:000991">
    <property type="entry name" value="Dephospho-CoA kinase"/>
    <property type="match status" value="1"/>
</dbReference>
<sequence length="202" mass="23697">MSYKIGITGGIASGKSLVLGILRDLGIPVISADDIVKDLQKDPYYLEKIRVTFGNEVFEGENLNRKKLADIIFNDESARLKLNSIFHPPVLKEIIKKMEELKEKPIIAVEVPLLFEVGIENWFNEIWVVYVPLDIQIQRIIDRDRISWEEAIKRIKSQMPLEEKIKKAHFIVYNDKDKEYTKKQVLDRISYLYRMLYNKNLE</sequence>
<evidence type="ECO:0000256" key="9">
    <source>
        <dbReference type="NCBIfam" id="TIGR00152"/>
    </source>
</evidence>
<comment type="pathway">
    <text evidence="8">Cofactor biosynthesis; coenzyme A biosynthesis; CoA from (R)-pantothenate: step 5/5.</text>
</comment>
<dbReference type="InterPro" id="IPR027417">
    <property type="entry name" value="P-loop_NTPase"/>
</dbReference>
<dbReference type="GO" id="GO:0005737">
    <property type="term" value="C:cytoplasm"/>
    <property type="evidence" value="ECO:0007669"/>
    <property type="project" value="UniProtKB-SubCell"/>
</dbReference>
<accession>A0A7C3RK86</accession>
<comment type="caution">
    <text evidence="10">The sequence shown here is derived from an EMBL/GenBank/DDBJ whole genome shotgun (WGS) entry which is preliminary data.</text>
</comment>
<proteinExistence type="inferred from homology"/>
<name>A0A7C3RK86_DICTH</name>
<evidence type="ECO:0000256" key="4">
    <source>
        <dbReference type="ARBA" id="ARBA00022741"/>
    </source>
</evidence>